<comment type="similarity">
    <text evidence="3">Belongs to the complex I NDUFA2 subunit family.</text>
</comment>
<keyword evidence="4" id="KW-0813">Transport</keyword>
<comment type="subcellular location">
    <subcellularLocation>
        <location evidence="2">Mitochondrion inner membrane</location>
        <topology evidence="2">Peripheral membrane protein</topology>
        <orientation evidence="2">Matrix side</orientation>
    </subcellularLocation>
</comment>
<evidence type="ECO:0000256" key="4">
    <source>
        <dbReference type="ARBA" id="ARBA00022448"/>
    </source>
</evidence>
<gene>
    <name evidence="11" type="ORF">PC9H_001995</name>
</gene>
<evidence type="ECO:0000256" key="7">
    <source>
        <dbReference type="ARBA" id="ARBA00022982"/>
    </source>
</evidence>
<keyword evidence="6" id="KW-0999">Mitochondrion inner membrane</keyword>
<comment type="caution">
    <text evidence="11">The sequence shown here is derived from an EMBL/GenBank/DDBJ whole genome shotgun (WGS) entry which is preliminary data.</text>
</comment>
<dbReference type="Pfam" id="PF05047">
    <property type="entry name" value="L51_S25_CI-B8"/>
    <property type="match status" value="1"/>
</dbReference>
<evidence type="ECO:0000256" key="2">
    <source>
        <dbReference type="ARBA" id="ARBA00004443"/>
    </source>
</evidence>
<dbReference type="PANTHER" id="PTHR12878">
    <property type="entry name" value="NADH-UBIQUINONE OXIDOREDUCTASE B8 SUBUNIT"/>
    <property type="match status" value="1"/>
</dbReference>
<dbReference type="Proteomes" id="UP000623687">
    <property type="component" value="Unassembled WGS sequence"/>
</dbReference>
<evidence type="ECO:0000256" key="6">
    <source>
        <dbReference type="ARBA" id="ARBA00022792"/>
    </source>
</evidence>
<reference evidence="11" key="1">
    <citation type="submission" date="2019-07" db="EMBL/GenBank/DDBJ databases">
        <authorList>
            <person name="Palmer J.M."/>
        </authorList>
    </citation>
    <scope>NUCLEOTIDE SEQUENCE</scope>
    <source>
        <strain evidence="11">PC9</strain>
    </source>
</reference>
<dbReference type="AlphaFoldDB" id="A0A8H7DM83"/>
<comment type="function">
    <text evidence="1">Accessory subunit of the mitochondrial membrane respiratory chain NADH dehydrogenase (Complex I), that is believed not to be involved in catalysis. Complex I functions in the transfer of electrons from NADH to the respiratory chain. The immediate electron acceptor for the enzyme is believed to be ubiquinone.</text>
</comment>
<organism evidence="11 12">
    <name type="scientific">Pleurotus ostreatus</name>
    <name type="common">Oyster mushroom</name>
    <name type="synonym">White-rot fungus</name>
    <dbReference type="NCBI Taxonomy" id="5322"/>
    <lineage>
        <taxon>Eukaryota</taxon>
        <taxon>Fungi</taxon>
        <taxon>Dikarya</taxon>
        <taxon>Basidiomycota</taxon>
        <taxon>Agaricomycotina</taxon>
        <taxon>Agaricomycetes</taxon>
        <taxon>Agaricomycetidae</taxon>
        <taxon>Agaricales</taxon>
        <taxon>Pleurotineae</taxon>
        <taxon>Pleurotaceae</taxon>
        <taxon>Pleurotus</taxon>
    </lineage>
</organism>
<feature type="domain" description="Ribosomal protein/NADH dehydrogenase" evidence="10">
    <location>
        <begin position="46"/>
        <end position="117"/>
    </location>
</feature>
<evidence type="ECO:0000256" key="5">
    <source>
        <dbReference type="ARBA" id="ARBA00022660"/>
    </source>
</evidence>
<dbReference type="GeneID" id="59371836"/>
<dbReference type="InterPro" id="IPR016464">
    <property type="entry name" value="NADH_Ub_cplx-1_asu_su-2"/>
</dbReference>
<dbReference type="InterPro" id="IPR036249">
    <property type="entry name" value="Thioredoxin-like_sf"/>
</dbReference>
<dbReference type="PANTHER" id="PTHR12878:SF0">
    <property type="entry name" value="NADH DEHYDROGENASE [UBIQUINONE] 1 ALPHA SUBCOMPLEX SUBUNIT 2"/>
    <property type="match status" value="1"/>
</dbReference>
<evidence type="ECO:0000256" key="9">
    <source>
        <dbReference type="ARBA" id="ARBA00023136"/>
    </source>
</evidence>
<dbReference type="InterPro" id="IPR007741">
    <property type="entry name" value="Ribosomal_mL43/mS25/NADH_DH"/>
</dbReference>
<dbReference type="OrthoDB" id="10250268at2759"/>
<evidence type="ECO:0000313" key="11">
    <source>
        <dbReference type="EMBL" id="KAF7419405.1"/>
    </source>
</evidence>
<evidence type="ECO:0000256" key="8">
    <source>
        <dbReference type="ARBA" id="ARBA00023128"/>
    </source>
</evidence>
<dbReference type="SMART" id="SM00916">
    <property type="entry name" value="L51_S25_CI-B8"/>
    <property type="match status" value="1"/>
</dbReference>
<proteinExistence type="inferred from homology"/>
<sequence>MVHGCVSRLKAPGLEHILNPETSSSTMSFSKAFSPALRELRILCSQSGQASAGTRQFIISKYPVIKQHNPDLPVLIREATGTPARVFARFEHGLEKHVELDNLSSTEVETRVAQLLS</sequence>
<dbReference type="GO" id="GO:0005743">
    <property type="term" value="C:mitochondrial inner membrane"/>
    <property type="evidence" value="ECO:0007669"/>
    <property type="project" value="UniProtKB-SubCell"/>
</dbReference>
<evidence type="ECO:0000256" key="3">
    <source>
        <dbReference type="ARBA" id="ARBA00008939"/>
    </source>
</evidence>
<keyword evidence="8" id="KW-0496">Mitochondrion</keyword>
<dbReference type="Gene3D" id="3.40.30.10">
    <property type="entry name" value="Glutaredoxin"/>
    <property type="match status" value="1"/>
</dbReference>
<evidence type="ECO:0000256" key="1">
    <source>
        <dbReference type="ARBA" id="ARBA00003195"/>
    </source>
</evidence>
<accession>A0A8H7DM83</accession>
<dbReference type="RefSeq" id="XP_036626259.1">
    <property type="nucleotide sequence ID" value="XM_036771638.1"/>
</dbReference>
<keyword evidence="5" id="KW-0679">Respiratory chain</keyword>
<keyword evidence="7" id="KW-0249">Electron transport</keyword>
<keyword evidence="12" id="KW-1185">Reference proteome</keyword>
<evidence type="ECO:0000259" key="10">
    <source>
        <dbReference type="SMART" id="SM00916"/>
    </source>
</evidence>
<evidence type="ECO:0000313" key="12">
    <source>
        <dbReference type="Proteomes" id="UP000623687"/>
    </source>
</evidence>
<dbReference type="VEuPathDB" id="FungiDB:PC9H_001995"/>
<dbReference type="SUPFAM" id="SSF52833">
    <property type="entry name" value="Thioredoxin-like"/>
    <property type="match status" value="1"/>
</dbReference>
<protein>
    <recommendedName>
        <fullName evidence="10">Ribosomal protein/NADH dehydrogenase domain-containing protein</fullName>
    </recommendedName>
</protein>
<dbReference type="EMBL" id="JACETU010000010">
    <property type="protein sequence ID" value="KAF7419405.1"/>
    <property type="molecule type" value="Genomic_DNA"/>
</dbReference>
<name>A0A8H7DM83_PLEOS</name>
<keyword evidence="9" id="KW-0472">Membrane</keyword>